<evidence type="ECO:0000313" key="2">
    <source>
        <dbReference type="EMBL" id="GAA4685924.1"/>
    </source>
</evidence>
<name>A0ABP8WBA9_9ACTN</name>
<feature type="compositionally biased region" description="Basic and acidic residues" evidence="1">
    <location>
        <begin position="112"/>
        <end position="121"/>
    </location>
</feature>
<comment type="caution">
    <text evidence="2">The sequence shown here is derived from an EMBL/GenBank/DDBJ whole genome shotgun (WGS) entry which is preliminary data.</text>
</comment>
<dbReference type="EMBL" id="BAABIM010000002">
    <property type="protein sequence ID" value="GAA4685924.1"/>
    <property type="molecule type" value="Genomic_DNA"/>
</dbReference>
<dbReference type="Gene3D" id="1.10.287.1060">
    <property type="entry name" value="ESAT-6-like"/>
    <property type="match status" value="1"/>
</dbReference>
<proteinExistence type="predicted"/>
<evidence type="ECO:0008006" key="4">
    <source>
        <dbReference type="Google" id="ProtNLM"/>
    </source>
</evidence>
<protein>
    <recommendedName>
        <fullName evidence="4">WXG100 family type VII secretion target</fullName>
    </recommendedName>
</protein>
<keyword evidence="3" id="KW-1185">Reference proteome</keyword>
<dbReference type="Proteomes" id="UP001500621">
    <property type="component" value="Unassembled WGS sequence"/>
</dbReference>
<evidence type="ECO:0000256" key="1">
    <source>
        <dbReference type="SAM" id="MobiDB-lite"/>
    </source>
</evidence>
<accession>A0ABP8WBA9</accession>
<evidence type="ECO:0000313" key="3">
    <source>
        <dbReference type="Proteomes" id="UP001500621"/>
    </source>
</evidence>
<feature type="region of interest" description="Disordered" evidence="1">
    <location>
        <begin position="112"/>
        <end position="155"/>
    </location>
</feature>
<gene>
    <name evidence="2" type="ORF">GCM10023226_24570</name>
</gene>
<sequence length="155" mass="17112">MHGEPELMVDVLRRRAGQLRDQAADVRHTADALVAQTEALGWTGRAAASMRERVQERATHLRRAAEDHDLAAESLEKHAQETEAVADQVAQVERRVTTLVAEARTRLARVAAAREHPEHPDVLPPEPDPDDQTLDAFEPPPSGHPDWLAVELPGL</sequence>
<organism evidence="2 3">
    <name type="scientific">Nocardioides nanhaiensis</name>
    <dbReference type="NCBI Taxonomy" id="1476871"/>
    <lineage>
        <taxon>Bacteria</taxon>
        <taxon>Bacillati</taxon>
        <taxon>Actinomycetota</taxon>
        <taxon>Actinomycetes</taxon>
        <taxon>Propionibacteriales</taxon>
        <taxon>Nocardioidaceae</taxon>
        <taxon>Nocardioides</taxon>
    </lineage>
</organism>
<reference evidence="3" key="1">
    <citation type="journal article" date="2019" name="Int. J. Syst. Evol. Microbiol.">
        <title>The Global Catalogue of Microorganisms (GCM) 10K type strain sequencing project: providing services to taxonomists for standard genome sequencing and annotation.</title>
        <authorList>
            <consortium name="The Broad Institute Genomics Platform"/>
            <consortium name="The Broad Institute Genome Sequencing Center for Infectious Disease"/>
            <person name="Wu L."/>
            <person name="Ma J."/>
        </authorList>
    </citation>
    <scope>NUCLEOTIDE SEQUENCE [LARGE SCALE GENOMIC DNA]</scope>
    <source>
        <strain evidence="3">JCM 18127</strain>
    </source>
</reference>
<dbReference type="RefSeq" id="WP_345266175.1">
    <property type="nucleotide sequence ID" value="NZ_BAABIM010000002.1"/>
</dbReference>